<keyword evidence="1" id="KW-0732">Signal</keyword>
<reference evidence="2" key="1">
    <citation type="journal article" date="2023" name="G3 (Bethesda)">
        <title>A reference genome for the long-term kleptoplast-retaining sea slug Elysia crispata morphotype clarki.</title>
        <authorList>
            <person name="Eastman K.E."/>
            <person name="Pendleton A.L."/>
            <person name="Shaikh M.A."/>
            <person name="Suttiyut T."/>
            <person name="Ogas R."/>
            <person name="Tomko P."/>
            <person name="Gavelis G."/>
            <person name="Widhalm J.R."/>
            <person name="Wisecaver J.H."/>
        </authorList>
    </citation>
    <scope>NUCLEOTIDE SEQUENCE</scope>
    <source>
        <strain evidence="2">ECLA1</strain>
    </source>
</reference>
<proteinExistence type="predicted"/>
<feature type="chain" id="PRO_5042115078" evidence="1">
    <location>
        <begin position="24"/>
        <end position="115"/>
    </location>
</feature>
<evidence type="ECO:0000256" key="1">
    <source>
        <dbReference type="SAM" id="SignalP"/>
    </source>
</evidence>
<accession>A0AAE0Y6C9</accession>
<evidence type="ECO:0000313" key="2">
    <source>
        <dbReference type="EMBL" id="KAK3734612.1"/>
    </source>
</evidence>
<evidence type="ECO:0000313" key="3">
    <source>
        <dbReference type="Proteomes" id="UP001283361"/>
    </source>
</evidence>
<name>A0AAE0Y6C9_9GAST</name>
<organism evidence="2 3">
    <name type="scientific">Elysia crispata</name>
    <name type="common">lettuce slug</name>
    <dbReference type="NCBI Taxonomy" id="231223"/>
    <lineage>
        <taxon>Eukaryota</taxon>
        <taxon>Metazoa</taxon>
        <taxon>Spiralia</taxon>
        <taxon>Lophotrochozoa</taxon>
        <taxon>Mollusca</taxon>
        <taxon>Gastropoda</taxon>
        <taxon>Heterobranchia</taxon>
        <taxon>Euthyneura</taxon>
        <taxon>Panpulmonata</taxon>
        <taxon>Sacoglossa</taxon>
        <taxon>Placobranchoidea</taxon>
        <taxon>Plakobranchidae</taxon>
        <taxon>Elysia</taxon>
    </lineage>
</organism>
<dbReference type="EMBL" id="JAWDGP010006844">
    <property type="protein sequence ID" value="KAK3734612.1"/>
    <property type="molecule type" value="Genomic_DNA"/>
</dbReference>
<dbReference type="Proteomes" id="UP001283361">
    <property type="component" value="Unassembled WGS sequence"/>
</dbReference>
<protein>
    <submittedName>
        <fullName evidence="2">Uncharacterized protein</fullName>
    </submittedName>
</protein>
<keyword evidence="3" id="KW-1185">Reference proteome</keyword>
<feature type="signal peptide" evidence="1">
    <location>
        <begin position="1"/>
        <end position="23"/>
    </location>
</feature>
<gene>
    <name evidence="2" type="ORF">RRG08_003519</name>
</gene>
<dbReference type="AlphaFoldDB" id="A0AAE0Y6C9"/>
<sequence>MAASARILLLASLIAVTVNTSPALDNHPEFSLKVAQNYPAKPEQSQLCAVGWNRRDAVNGPRPHGEQLNIVDTALSLSARVYQSNTVLKELGCHSSGSLDSCSKAPLFSLTRCSP</sequence>
<comment type="caution">
    <text evidence="2">The sequence shown here is derived from an EMBL/GenBank/DDBJ whole genome shotgun (WGS) entry which is preliminary data.</text>
</comment>